<evidence type="ECO:0000256" key="1">
    <source>
        <dbReference type="SAM" id="MobiDB-lite"/>
    </source>
</evidence>
<feature type="compositionally biased region" description="Basic and acidic residues" evidence="1">
    <location>
        <begin position="286"/>
        <end position="309"/>
    </location>
</feature>
<organism evidence="2 3">
    <name type="scientific">Lunasporangiospora selenospora</name>
    <dbReference type="NCBI Taxonomy" id="979761"/>
    <lineage>
        <taxon>Eukaryota</taxon>
        <taxon>Fungi</taxon>
        <taxon>Fungi incertae sedis</taxon>
        <taxon>Mucoromycota</taxon>
        <taxon>Mortierellomycotina</taxon>
        <taxon>Mortierellomycetes</taxon>
        <taxon>Mortierellales</taxon>
        <taxon>Mortierellaceae</taxon>
        <taxon>Lunasporangiospora</taxon>
    </lineage>
</organism>
<evidence type="ECO:0000313" key="2">
    <source>
        <dbReference type="EMBL" id="KAF9584956.1"/>
    </source>
</evidence>
<feature type="compositionally biased region" description="Basic and acidic residues" evidence="1">
    <location>
        <begin position="246"/>
        <end position="256"/>
    </location>
</feature>
<feature type="compositionally biased region" description="Acidic residues" evidence="1">
    <location>
        <begin position="257"/>
        <end position="285"/>
    </location>
</feature>
<evidence type="ECO:0000313" key="3">
    <source>
        <dbReference type="Proteomes" id="UP000780801"/>
    </source>
</evidence>
<name>A0A9P6G184_9FUNG</name>
<proteinExistence type="predicted"/>
<gene>
    <name evidence="2" type="ORF">BGW38_004502</name>
</gene>
<comment type="caution">
    <text evidence="2">The sequence shown here is derived from an EMBL/GenBank/DDBJ whole genome shotgun (WGS) entry which is preliminary data.</text>
</comment>
<dbReference type="EMBL" id="JAABOA010000288">
    <property type="protein sequence ID" value="KAF9584956.1"/>
    <property type="molecule type" value="Genomic_DNA"/>
</dbReference>
<dbReference type="OrthoDB" id="10257471at2759"/>
<sequence length="309" mass="35867">MGIGYINFVRFLRETIVMVASSSMVIFFQKDDQLKPINSFHAPHQVTSVATVDFWKCFARHDSSDKEFRWREAVCLGDRFGVSVVDDKGVVISRIDLQDDCELLHFQAFVNTLSTTVDGVDSKHAVVDDKDQGRNGLMILYVRPVDRRRGVVWIKMEQGYREEISRRELERDSLIEGLGKYNPTDSTVMFRDKIAIVNHDRCILNQVHRCELRVVDTANKTCFATERYKEDEESMVMSKFRLKDSHWDNGSDKETMEWEDSESEIEVEVEEEEEDEDWDEEEGEEDGKGEKGEKDEERSKDAKHVETAS</sequence>
<reference evidence="2" key="1">
    <citation type="journal article" date="2020" name="Fungal Divers.">
        <title>Resolving the Mortierellaceae phylogeny through synthesis of multi-gene phylogenetics and phylogenomics.</title>
        <authorList>
            <person name="Vandepol N."/>
            <person name="Liber J."/>
            <person name="Desiro A."/>
            <person name="Na H."/>
            <person name="Kennedy M."/>
            <person name="Barry K."/>
            <person name="Grigoriev I.V."/>
            <person name="Miller A.N."/>
            <person name="O'Donnell K."/>
            <person name="Stajich J.E."/>
            <person name="Bonito G."/>
        </authorList>
    </citation>
    <scope>NUCLEOTIDE SEQUENCE</scope>
    <source>
        <strain evidence="2">KOD1015</strain>
    </source>
</reference>
<accession>A0A9P6G184</accession>
<keyword evidence="3" id="KW-1185">Reference proteome</keyword>
<dbReference type="Proteomes" id="UP000780801">
    <property type="component" value="Unassembled WGS sequence"/>
</dbReference>
<protein>
    <submittedName>
        <fullName evidence="2">Uncharacterized protein</fullName>
    </submittedName>
</protein>
<dbReference type="AlphaFoldDB" id="A0A9P6G184"/>
<feature type="region of interest" description="Disordered" evidence="1">
    <location>
        <begin position="246"/>
        <end position="309"/>
    </location>
</feature>